<accession>A0AAE1JCS0</accession>
<keyword evidence="1" id="KW-1133">Transmembrane helix</keyword>
<dbReference type="Proteomes" id="UP001293593">
    <property type="component" value="Unassembled WGS sequence"/>
</dbReference>
<sequence length="81" mass="9120">MSSNPTPSSLYGYQFQGPGDHQIGENDSPVRSRLTTLLLQLTPFLPQLLLLDFVFSLCLCSYLVPARSEIDRLYVPSLEMK</sequence>
<keyword evidence="1" id="KW-0472">Membrane</keyword>
<comment type="caution">
    <text evidence="2">The sequence shown here is derived from an EMBL/GenBank/DDBJ whole genome shotgun (WGS) entry which is preliminary data.</text>
</comment>
<reference evidence="2" key="1">
    <citation type="submission" date="2023-10" db="EMBL/GenBank/DDBJ databases">
        <title>Chromosome-level genome of the transformable northern wattle, Acacia crassicarpa.</title>
        <authorList>
            <person name="Massaro I."/>
            <person name="Sinha N.R."/>
            <person name="Poethig S."/>
            <person name="Leichty A.R."/>
        </authorList>
    </citation>
    <scope>NUCLEOTIDE SEQUENCE</scope>
    <source>
        <strain evidence="2">Acra3RX</strain>
        <tissue evidence="2">Leaf</tissue>
    </source>
</reference>
<evidence type="ECO:0000313" key="2">
    <source>
        <dbReference type="EMBL" id="KAK4267990.1"/>
    </source>
</evidence>
<dbReference type="EMBL" id="JAWXYG010000007">
    <property type="protein sequence ID" value="KAK4267990.1"/>
    <property type="molecule type" value="Genomic_DNA"/>
</dbReference>
<feature type="transmembrane region" description="Helical" evidence="1">
    <location>
        <begin position="44"/>
        <end position="64"/>
    </location>
</feature>
<keyword evidence="1" id="KW-0812">Transmembrane</keyword>
<dbReference type="AlphaFoldDB" id="A0AAE1JCS0"/>
<organism evidence="2 3">
    <name type="scientific">Acacia crassicarpa</name>
    <name type="common">northern wattle</name>
    <dbReference type="NCBI Taxonomy" id="499986"/>
    <lineage>
        <taxon>Eukaryota</taxon>
        <taxon>Viridiplantae</taxon>
        <taxon>Streptophyta</taxon>
        <taxon>Embryophyta</taxon>
        <taxon>Tracheophyta</taxon>
        <taxon>Spermatophyta</taxon>
        <taxon>Magnoliopsida</taxon>
        <taxon>eudicotyledons</taxon>
        <taxon>Gunneridae</taxon>
        <taxon>Pentapetalae</taxon>
        <taxon>rosids</taxon>
        <taxon>fabids</taxon>
        <taxon>Fabales</taxon>
        <taxon>Fabaceae</taxon>
        <taxon>Caesalpinioideae</taxon>
        <taxon>mimosoid clade</taxon>
        <taxon>Acacieae</taxon>
        <taxon>Acacia</taxon>
    </lineage>
</organism>
<proteinExistence type="predicted"/>
<protein>
    <submittedName>
        <fullName evidence="2">Uncharacterized protein</fullName>
    </submittedName>
</protein>
<evidence type="ECO:0000256" key="1">
    <source>
        <dbReference type="SAM" id="Phobius"/>
    </source>
</evidence>
<gene>
    <name evidence="2" type="ORF">QN277_024699</name>
</gene>
<evidence type="ECO:0000313" key="3">
    <source>
        <dbReference type="Proteomes" id="UP001293593"/>
    </source>
</evidence>
<name>A0AAE1JCS0_9FABA</name>
<keyword evidence="3" id="KW-1185">Reference proteome</keyword>